<dbReference type="AlphaFoldDB" id="A0A059J7T1"/>
<comment type="caution">
    <text evidence="1">The sequence shown here is derived from an EMBL/GenBank/DDBJ whole genome shotgun (WGS) entry which is preliminary data.</text>
</comment>
<name>A0A059J7T1_TRIIM</name>
<organism evidence="1 2">
    <name type="scientific">Trichophyton interdigitale (strain MR816)</name>
    <dbReference type="NCBI Taxonomy" id="1215338"/>
    <lineage>
        <taxon>Eukaryota</taxon>
        <taxon>Fungi</taxon>
        <taxon>Dikarya</taxon>
        <taxon>Ascomycota</taxon>
        <taxon>Pezizomycotina</taxon>
        <taxon>Eurotiomycetes</taxon>
        <taxon>Eurotiomycetidae</taxon>
        <taxon>Onygenales</taxon>
        <taxon>Arthrodermataceae</taxon>
        <taxon>Trichophyton</taxon>
    </lineage>
</organism>
<dbReference type="HOGENOM" id="CLU_1316242_0_0_1"/>
<sequence length="209" mass="23708">MDRGDKQSERFSPEILQRNNFRITSVKLNSRLAPLSWTNCSILLHTLLPGEVKKGWHRALGIKTSGSFLFRHISKLFMACCPEKATGKQFFDRVIRMLTEILTTKSKEFRATKSRGASRKHTCHACHLCDVLGIFSTNPVTTIVATTNARIARTFKAKNPPIPLGAPVETMLCAYFRRTRRHIQHEVATGSCVEAYFQYGHRATTLQTR</sequence>
<dbReference type="Proteomes" id="UP000024533">
    <property type="component" value="Unassembled WGS sequence"/>
</dbReference>
<proteinExistence type="predicted"/>
<reference evidence="1 2" key="1">
    <citation type="submission" date="2014-02" db="EMBL/GenBank/DDBJ databases">
        <title>The Genome Sequence of Trichophyton interdigitale MR816.</title>
        <authorList>
            <consortium name="The Broad Institute Genomics Platform"/>
            <person name="Cuomo C.A."/>
            <person name="White T.C."/>
            <person name="Graser Y."/>
            <person name="Martinez-Rossi N."/>
            <person name="Heitman J."/>
            <person name="Young S.K."/>
            <person name="Zeng Q."/>
            <person name="Gargeya S."/>
            <person name="Abouelleil A."/>
            <person name="Alvarado L."/>
            <person name="Chapman S.B."/>
            <person name="Gainer-Dewar J."/>
            <person name="Goldberg J."/>
            <person name="Griggs A."/>
            <person name="Gujja S."/>
            <person name="Hansen M."/>
            <person name="Howarth C."/>
            <person name="Imamovic A."/>
            <person name="Larimer J."/>
            <person name="Martinez D."/>
            <person name="Murphy C."/>
            <person name="Pearson M.D."/>
            <person name="Persinoti G."/>
            <person name="Poon T."/>
            <person name="Priest M."/>
            <person name="Roberts A.D."/>
            <person name="Saif S."/>
            <person name="Shea T.D."/>
            <person name="Sykes S.N."/>
            <person name="Wortman J."/>
            <person name="Nusbaum C."/>
            <person name="Birren B."/>
        </authorList>
    </citation>
    <scope>NUCLEOTIDE SEQUENCE [LARGE SCALE GENOMIC DNA]</scope>
    <source>
        <strain evidence="1 2">MR816</strain>
    </source>
</reference>
<dbReference type="EMBL" id="AOKY01000300">
    <property type="protein sequence ID" value="KDB23547.1"/>
    <property type="molecule type" value="Genomic_DNA"/>
</dbReference>
<gene>
    <name evidence="1" type="ORF">H109_04550</name>
</gene>
<evidence type="ECO:0000313" key="2">
    <source>
        <dbReference type="Proteomes" id="UP000024533"/>
    </source>
</evidence>
<protein>
    <submittedName>
        <fullName evidence="1">Uncharacterized protein</fullName>
    </submittedName>
</protein>
<keyword evidence="2" id="KW-1185">Reference proteome</keyword>
<accession>A0A059J7T1</accession>
<evidence type="ECO:0000313" key="1">
    <source>
        <dbReference type="EMBL" id="KDB23547.1"/>
    </source>
</evidence>